<name>A0ABM5MEC8_GEOTH</name>
<accession>A0ABM5MEC8</accession>
<protein>
    <submittedName>
        <fullName evidence="1">Uncharacterized protein</fullName>
    </submittedName>
</protein>
<evidence type="ECO:0000313" key="2">
    <source>
        <dbReference type="Proteomes" id="UP000005636"/>
    </source>
</evidence>
<organism evidence="1 2">
    <name type="scientific">Geobacillus thermoleovorans CCB_US3_UF5</name>
    <dbReference type="NCBI Taxonomy" id="1111068"/>
    <lineage>
        <taxon>Bacteria</taxon>
        <taxon>Bacillati</taxon>
        <taxon>Bacillota</taxon>
        <taxon>Bacilli</taxon>
        <taxon>Bacillales</taxon>
        <taxon>Anoxybacillaceae</taxon>
        <taxon>Geobacillus</taxon>
        <taxon>Geobacillus thermoleovorans group</taxon>
    </lineage>
</organism>
<sequence>MILFFCWKLTMRTIWSSVQRRERHMLRKELRAIVLRPNLLGICSLGSSA</sequence>
<proteinExistence type="predicted"/>
<dbReference type="EMBL" id="CP003125">
    <property type="protein sequence ID" value="AEV18059.1"/>
    <property type="molecule type" value="Genomic_DNA"/>
</dbReference>
<gene>
    <name evidence="1" type="ORF">GTCCBUS3UF5_7360</name>
</gene>
<evidence type="ECO:0000313" key="1">
    <source>
        <dbReference type="EMBL" id="AEV18059.1"/>
    </source>
</evidence>
<reference evidence="1 2" key="1">
    <citation type="submission" date="2011-11" db="EMBL/GenBank/DDBJ databases">
        <title>Complete genome sequence of thermophilic Geobacillus thermoleovorans CCB_US3_UF5.</title>
        <authorList>
            <person name="Muhd Sakaff M.K.L."/>
            <person name="Abdul Rahman A.Y."/>
            <person name="Saito J.A."/>
            <person name="Hou S."/>
            <person name="Alam M."/>
        </authorList>
    </citation>
    <scope>NUCLEOTIDE SEQUENCE [LARGE SCALE GENOMIC DNA]</scope>
    <source>
        <strain evidence="1 2">CCB_US3_UF5</strain>
    </source>
</reference>
<dbReference type="Proteomes" id="UP000005636">
    <property type="component" value="Chromosome"/>
</dbReference>
<keyword evidence="2" id="KW-1185">Reference proteome</keyword>